<evidence type="ECO:0000313" key="2">
    <source>
        <dbReference type="Proteomes" id="UP000670092"/>
    </source>
</evidence>
<dbReference type="Proteomes" id="UP000670092">
    <property type="component" value="Unassembled WGS sequence"/>
</dbReference>
<comment type="caution">
    <text evidence="1">The sequence shown here is derived from an EMBL/GenBank/DDBJ whole genome shotgun (WGS) entry which is preliminary data.</text>
</comment>
<accession>A0A8H8D6I4</accession>
<reference evidence="1 2" key="1">
    <citation type="submission" date="2021-01" db="EMBL/GenBank/DDBJ databases">
        <title>Chromosome-level genome assembly of a human fungal pathogen reveals clustering of transcriptionally co-regulated genes.</title>
        <authorList>
            <person name="Voorhies M."/>
            <person name="Cohen S."/>
            <person name="Shea T.P."/>
            <person name="Petrus S."/>
            <person name="Munoz J.F."/>
            <person name="Poplawski S."/>
            <person name="Goldman W.E."/>
            <person name="Michael T."/>
            <person name="Cuomo C.A."/>
            <person name="Sil A."/>
            <person name="Beyhan S."/>
        </authorList>
    </citation>
    <scope>NUCLEOTIDE SEQUENCE [LARGE SCALE GENOMIC DNA]</scope>
    <source>
        <strain evidence="1 2">G184AR</strain>
    </source>
</reference>
<evidence type="ECO:0000313" key="1">
    <source>
        <dbReference type="EMBL" id="KAG5302824.1"/>
    </source>
</evidence>
<dbReference type="VEuPathDB" id="FungiDB:I7I52_00584"/>
<sequence>MRISCSRWASQLSLDRPFARLTRAHLPSSPSVTTTKPQDCQLVRWSSTNTPTGPATHSLDRKGWESRITEIRNVYHEPYPRMAVDKRSVSSDEFHSKYDYLKPNETAEQDYVVIYGMSHGFWGCDFSTKTEEAKYGGIGCAHNLMIR</sequence>
<name>A0A8H8D6I4_AJECA</name>
<organism evidence="1 2">
    <name type="scientific">Ajellomyces capsulatus</name>
    <name type="common">Darling's disease fungus</name>
    <name type="synonym">Histoplasma capsulatum</name>
    <dbReference type="NCBI Taxonomy" id="5037"/>
    <lineage>
        <taxon>Eukaryota</taxon>
        <taxon>Fungi</taxon>
        <taxon>Dikarya</taxon>
        <taxon>Ascomycota</taxon>
        <taxon>Pezizomycotina</taxon>
        <taxon>Eurotiomycetes</taxon>
        <taxon>Eurotiomycetidae</taxon>
        <taxon>Onygenales</taxon>
        <taxon>Ajellomycetaceae</taxon>
        <taxon>Histoplasma</taxon>
    </lineage>
</organism>
<proteinExistence type="predicted"/>
<keyword evidence="1" id="KW-0436">Ligase</keyword>
<dbReference type="EMBL" id="JAEVHI010000001">
    <property type="protein sequence ID" value="KAG5302824.1"/>
    <property type="molecule type" value="Genomic_DNA"/>
</dbReference>
<dbReference type="AlphaFoldDB" id="A0A8H8D6I4"/>
<dbReference type="GO" id="GO:0004812">
    <property type="term" value="F:aminoacyl-tRNA ligase activity"/>
    <property type="evidence" value="ECO:0007669"/>
    <property type="project" value="UniProtKB-KW"/>
</dbReference>
<protein>
    <submittedName>
        <fullName evidence="1">Lysyl-tRNA synthetase</fullName>
    </submittedName>
</protein>
<dbReference type="OrthoDB" id="21243at2759"/>
<gene>
    <name evidence="1" type="ORF">I7I52_00584</name>
</gene>
<keyword evidence="1" id="KW-0030">Aminoacyl-tRNA synthetase</keyword>